<evidence type="ECO:0000313" key="2">
    <source>
        <dbReference type="EMBL" id="RIE05292.1"/>
    </source>
</evidence>
<dbReference type="Proteomes" id="UP000266340">
    <property type="component" value="Unassembled WGS sequence"/>
</dbReference>
<dbReference type="AlphaFoldDB" id="A0A398CRU8"/>
<dbReference type="InterPro" id="IPR014509">
    <property type="entry name" value="YjdF-like"/>
</dbReference>
<feature type="transmembrane region" description="Helical" evidence="1">
    <location>
        <begin position="76"/>
        <end position="97"/>
    </location>
</feature>
<comment type="caution">
    <text evidence="2">The sequence shown here is derived from an EMBL/GenBank/DDBJ whole genome shotgun (WGS) entry which is preliminary data.</text>
</comment>
<dbReference type="InterPro" id="IPR058534">
    <property type="entry name" value="YjdF"/>
</dbReference>
<evidence type="ECO:0000313" key="3">
    <source>
        <dbReference type="Proteomes" id="UP000266340"/>
    </source>
</evidence>
<dbReference type="Pfam" id="PF09997">
    <property type="entry name" value="DUF2238"/>
    <property type="match status" value="1"/>
</dbReference>
<feature type="transmembrane region" description="Helical" evidence="1">
    <location>
        <begin position="155"/>
        <end position="173"/>
    </location>
</feature>
<gene>
    <name evidence="2" type="ORF">D3H35_01800</name>
</gene>
<keyword evidence="3" id="KW-1185">Reference proteome</keyword>
<organism evidence="2 3">
    <name type="scientific">Cohnella faecalis</name>
    <dbReference type="NCBI Taxonomy" id="2315694"/>
    <lineage>
        <taxon>Bacteria</taxon>
        <taxon>Bacillati</taxon>
        <taxon>Bacillota</taxon>
        <taxon>Bacilli</taxon>
        <taxon>Bacillales</taxon>
        <taxon>Paenibacillaceae</taxon>
        <taxon>Cohnella</taxon>
    </lineage>
</organism>
<keyword evidence="1" id="KW-0812">Transmembrane</keyword>
<evidence type="ECO:0000256" key="1">
    <source>
        <dbReference type="SAM" id="Phobius"/>
    </source>
</evidence>
<reference evidence="2 3" key="1">
    <citation type="submission" date="2018-09" db="EMBL/GenBank/DDBJ databases">
        <title>Cohnella cavernae sp. nov., isolated from a karst cave.</title>
        <authorList>
            <person name="Zhu H."/>
        </authorList>
    </citation>
    <scope>NUCLEOTIDE SEQUENCE [LARGE SCALE GENOMIC DNA]</scope>
    <source>
        <strain evidence="2 3">K2E09-144</strain>
    </source>
</reference>
<keyword evidence="1" id="KW-1133">Transmembrane helix</keyword>
<dbReference type="PIRSF" id="PIRSF020606">
    <property type="entry name" value="UCP020606"/>
    <property type="match status" value="1"/>
</dbReference>
<feature type="transmembrane region" description="Helical" evidence="1">
    <location>
        <begin position="12"/>
        <end position="29"/>
    </location>
</feature>
<keyword evidence="1" id="KW-0472">Membrane</keyword>
<accession>A0A398CRU8</accession>
<proteinExistence type="predicted"/>
<feature type="transmembrane region" description="Helical" evidence="1">
    <location>
        <begin position="109"/>
        <end position="135"/>
    </location>
</feature>
<dbReference type="OrthoDB" id="9786473at2"/>
<name>A0A398CRU8_9BACL</name>
<sequence length="181" mass="20472">MALSPTKRNQWAADSAPLAVIILTLVFTYKRYRFTNLSYFVMFVFFCLHTYAAHYTYEGTPFDHWLKSSFHTKRSYYDRVVHLFFGLLCSIPFLEILKCKAKLRGFWSYFLTVVAVLGFSAAFEILEMLAALAAGKGGEAKFVGMQGDIFDTQKDMALGLLGGAATMGIAAWINRRKKKSV</sequence>
<feature type="transmembrane region" description="Helical" evidence="1">
    <location>
        <begin position="36"/>
        <end position="56"/>
    </location>
</feature>
<dbReference type="EMBL" id="QXJM01000014">
    <property type="protein sequence ID" value="RIE05292.1"/>
    <property type="molecule type" value="Genomic_DNA"/>
</dbReference>
<protein>
    <submittedName>
        <fullName evidence="2">DUF2238 domain-containing protein</fullName>
    </submittedName>
</protein>